<comment type="caution">
    <text evidence="1">The sequence shown here is derived from an EMBL/GenBank/DDBJ whole genome shotgun (WGS) entry which is preliminary data.</text>
</comment>
<proteinExistence type="predicted"/>
<dbReference type="Proteomes" id="UP001148838">
    <property type="component" value="Unassembled WGS sequence"/>
</dbReference>
<name>A0ABQ8SYS3_PERAM</name>
<reference evidence="1 2" key="1">
    <citation type="journal article" date="2022" name="Allergy">
        <title>Genome assembly and annotation of Periplaneta americana reveal a comprehensive cockroach allergen profile.</title>
        <authorList>
            <person name="Wang L."/>
            <person name="Xiong Q."/>
            <person name="Saelim N."/>
            <person name="Wang L."/>
            <person name="Nong W."/>
            <person name="Wan A.T."/>
            <person name="Shi M."/>
            <person name="Liu X."/>
            <person name="Cao Q."/>
            <person name="Hui J.H.L."/>
            <person name="Sookrung N."/>
            <person name="Leung T.F."/>
            <person name="Tungtrongchitr A."/>
            <person name="Tsui S.K.W."/>
        </authorList>
    </citation>
    <scope>NUCLEOTIDE SEQUENCE [LARGE SCALE GENOMIC DNA]</scope>
    <source>
        <strain evidence="1">PWHHKU_190912</strain>
    </source>
</reference>
<evidence type="ECO:0000313" key="1">
    <source>
        <dbReference type="EMBL" id="KAJ4438615.1"/>
    </source>
</evidence>
<sequence>MRSRKYRASLIATRHDVTARNKPWCDETRRQFGRRSAAICAVAFLVCDVTNTLFRKYGLPYTSEFPAYRGHCTINTIAASGLVPLRKKAFSFHSVFTSFALEYAIRKVQDNRQGLELNSLPQLLVYADDVNMLGENPQTIRENTGILLEGSKEIGLEVNPEKTRSRRDLSFDAKISALANRSCEMYCPEIFAHAQNGRQSPWAPTRASRMRGVNSRELQNRAYNRFRFDRSENIRQGLASGRMFEFQPRREEGINNETEDRNVILLRRAPDEFLWIDFNPSRNTVKQCIVLTLASYLNNFISLYFRCVRDRGSGKLRYAEEPGGDVVIERYPVNLTIATH</sequence>
<accession>A0ABQ8SYS3</accession>
<evidence type="ECO:0000313" key="2">
    <source>
        <dbReference type="Proteomes" id="UP001148838"/>
    </source>
</evidence>
<organism evidence="1 2">
    <name type="scientific">Periplaneta americana</name>
    <name type="common">American cockroach</name>
    <name type="synonym">Blatta americana</name>
    <dbReference type="NCBI Taxonomy" id="6978"/>
    <lineage>
        <taxon>Eukaryota</taxon>
        <taxon>Metazoa</taxon>
        <taxon>Ecdysozoa</taxon>
        <taxon>Arthropoda</taxon>
        <taxon>Hexapoda</taxon>
        <taxon>Insecta</taxon>
        <taxon>Pterygota</taxon>
        <taxon>Neoptera</taxon>
        <taxon>Polyneoptera</taxon>
        <taxon>Dictyoptera</taxon>
        <taxon>Blattodea</taxon>
        <taxon>Blattoidea</taxon>
        <taxon>Blattidae</taxon>
        <taxon>Blattinae</taxon>
        <taxon>Periplaneta</taxon>
    </lineage>
</organism>
<keyword evidence="2" id="KW-1185">Reference proteome</keyword>
<gene>
    <name evidence="1" type="ORF">ANN_14562</name>
</gene>
<protein>
    <recommendedName>
        <fullName evidence="3">Reverse transcriptase domain-containing protein</fullName>
    </recommendedName>
</protein>
<dbReference type="EMBL" id="JAJSOF020000019">
    <property type="protein sequence ID" value="KAJ4438615.1"/>
    <property type="molecule type" value="Genomic_DNA"/>
</dbReference>
<evidence type="ECO:0008006" key="3">
    <source>
        <dbReference type="Google" id="ProtNLM"/>
    </source>
</evidence>